<name>A0A9W4T941_9GLOM</name>
<sequence length="232" mass="27313">MATIDIYDEVNRLSDIDVVEKLTEKEVADLFTYFNNTDKLPGVEKALIKSKNDKVKLTYLRNLLTSDKSTVSTESSKRQYLADYEEEQNRNVKKIRKYPSPSSFAHINYLYDHQNNDQEFIIYRPSSCVGTPLILYNSAFSRFKEDFNNEKLPMSKEHNQWTLNCIKTMSDFYSDEKLRQKEFHEIIRELFSKDVQVIQPDDNSSNDGTLELDFHTYRVLYLLIEIKNEIGT</sequence>
<dbReference type="OrthoDB" id="2318522at2759"/>
<dbReference type="Proteomes" id="UP001153678">
    <property type="component" value="Unassembled WGS sequence"/>
</dbReference>
<keyword evidence="2" id="KW-1185">Reference proteome</keyword>
<dbReference type="EMBL" id="CAMKVN010019113">
    <property type="protein sequence ID" value="CAI2198633.1"/>
    <property type="molecule type" value="Genomic_DNA"/>
</dbReference>
<evidence type="ECO:0000313" key="1">
    <source>
        <dbReference type="EMBL" id="CAI2198633.1"/>
    </source>
</evidence>
<dbReference type="AlphaFoldDB" id="A0A9W4T941"/>
<reference evidence="1" key="1">
    <citation type="submission" date="2022-08" db="EMBL/GenBank/DDBJ databases">
        <authorList>
            <person name="Kallberg Y."/>
            <person name="Tangrot J."/>
            <person name="Rosling A."/>
        </authorList>
    </citation>
    <scope>NUCLEOTIDE SEQUENCE</scope>
    <source>
        <strain evidence="1">Wild A</strain>
    </source>
</reference>
<comment type="caution">
    <text evidence="1">The sequence shown here is derived from an EMBL/GenBank/DDBJ whole genome shotgun (WGS) entry which is preliminary data.</text>
</comment>
<organism evidence="1 2">
    <name type="scientific">Funneliformis geosporum</name>
    <dbReference type="NCBI Taxonomy" id="1117311"/>
    <lineage>
        <taxon>Eukaryota</taxon>
        <taxon>Fungi</taxon>
        <taxon>Fungi incertae sedis</taxon>
        <taxon>Mucoromycota</taxon>
        <taxon>Glomeromycotina</taxon>
        <taxon>Glomeromycetes</taxon>
        <taxon>Glomerales</taxon>
        <taxon>Glomeraceae</taxon>
        <taxon>Funneliformis</taxon>
    </lineage>
</organism>
<feature type="non-terminal residue" evidence="1">
    <location>
        <position position="232"/>
    </location>
</feature>
<proteinExistence type="predicted"/>
<gene>
    <name evidence="1" type="ORF">FWILDA_LOCUS18670</name>
</gene>
<evidence type="ECO:0000313" key="2">
    <source>
        <dbReference type="Proteomes" id="UP001153678"/>
    </source>
</evidence>
<protein>
    <submittedName>
        <fullName evidence="1">16404_t:CDS:1</fullName>
    </submittedName>
</protein>
<accession>A0A9W4T941</accession>